<feature type="transmembrane region" description="Helical" evidence="2">
    <location>
        <begin position="1055"/>
        <end position="1083"/>
    </location>
</feature>
<name>A0A9Q1BE76_HOLLE</name>
<evidence type="ECO:0000259" key="4">
    <source>
        <dbReference type="PROSITE" id="PS50878"/>
    </source>
</evidence>
<feature type="region of interest" description="Disordered" evidence="1">
    <location>
        <begin position="622"/>
        <end position="642"/>
    </location>
</feature>
<dbReference type="PANTHER" id="PTHR21301">
    <property type="entry name" value="REVERSE TRANSCRIPTASE"/>
    <property type="match status" value="1"/>
</dbReference>
<dbReference type="SUPFAM" id="SSF103473">
    <property type="entry name" value="MFS general substrate transporter"/>
    <property type="match status" value="1"/>
</dbReference>
<feature type="signal peptide" evidence="3">
    <location>
        <begin position="1"/>
        <end position="23"/>
    </location>
</feature>
<feature type="domain" description="Reverse transcriptase" evidence="4">
    <location>
        <begin position="232"/>
        <end position="473"/>
    </location>
</feature>
<evidence type="ECO:0000313" key="5">
    <source>
        <dbReference type="EMBL" id="KAJ8022188.1"/>
    </source>
</evidence>
<dbReference type="InterPro" id="IPR058912">
    <property type="entry name" value="HTH_animal"/>
</dbReference>
<reference evidence="5" key="1">
    <citation type="submission" date="2021-10" db="EMBL/GenBank/DDBJ databases">
        <title>Tropical sea cucumber genome reveals ecological adaptation and Cuvierian tubules defense mechanism.</title>
        <authorList>
            <person name="Chen T."/>
        </authorList>
    </citation>
    <scope>NUCLEOTIDE SEQUENCE</scope>
    <source>
        <strain evidence="5">Nanhai2018</strain>
        <tissue evidence="5">Muscle</tissue>
    </source>
</reference>
<gene>
    <name evidence="5" type="ORF">HOLleu_39602</name>
</gene>
<comment type="caution">
    <text evidence="5">The sequence shown here is derived from an EMBL/GenBank/DDBJ whole genome shotgun (WGS) entry which is preliminary data.</text>
</comment>
<dbReference type="EMBL" id="JAIZAY010000021">
    <property type="protein sequence ID" value="KAJ8022188.1"/>
    <property type="molecule type" value="Genomic_DNA"/>
</dbReference>
<dbReference type="Gene3D" id="1.20.1250.20">
    <property type="entry name" value="MFS general substrate transporter like domains"/>
    <property type="match status" value="2"/>
</dbReference>
<sequence length="1184" mass="132974">MDQWIFLATLCVRLFLFNGSVKANGVILDDIVRQLQTTNSIVGWAFALQNGLAYLMLLAKGLNFVPLNPLPDEFSIRRDVSSFCRKLRLRHHFGITDQPDNTSPEDFLNTLGSTRSSWTPKSGENNILDSVIESINKDVDRLLPPKRTTLSNLSPEEREALLSLKRNKNLIIKPADKGGAVVVWQKDLYVAEADKQLSDQTAYTELPSDPTSDSQALVKKTLTNLIRNNQLPKSATSLLHPCPQISNFYLLPKIHKANNPGRPIVSSHSCPTVLISEFLDSVLFPLVSALPSFVQDTPHFLRLIQDFEFPENCGERLLFTMDVSSLYTSIPHHAALSAIRHYLDQRQDPQIPTTTFLRLTELVLTQNCFQFNGRFFRQVKGVAMGTKMGPSVACLTMGHFEEQFFSQYTGSHPFLYKRYIDDIVGVATGTRQDLESFIQFVGSFCPFLKFTHCISDTSVVFLDLQLSICDRKIKSNLHFKPTDSHNYLLYPSNHPKSCTKSIPYSQLLRARRICSEDSDFSAASKSILSFFEKRQYPTKVLTGALHRIQGIDRAEALSKKSNTSTNLRIPLVISHHPSVRPIIRAIYRNIETLRKDPSTRDLFPEPPITAFRVEKNISKHLVRASHPQQPTDNTPDKDAGKQVPPQTITIFVVDIDYSFLKECVVEKHINTLMNNVRAFGIKESENEEITKEIQTLCKEEIWRIVKFIAAIGLEKYHREPVGARPILVKFTSYQHKGKVVQARRSLKKSGIVIKDDLTQANNILLTDTYKHEKVKNCWTTDGRIVALVRTADGREGKKNLNTSNLNFSPSIGIAVVRLFAPLTFLLTDYFGYWKLCLFGGVLTGLGYIFFGLFMDSVLELFIGFVTSGIGFGFAILPSFLVLQEHFSPEEFPKMISTALTFDFIGVAILPPLLQFLRNEYGLRNSLILLGAIVWNCMICGIASRKPGRYKSKLKASTVETTILDTPSKCEDATLRKFFHLFRHKNLAILLVLEAVCQYVFVSWALFLVSLGKTLGLSDAEAVTLSSAGGIGGLVGRLIAIFLFHIDKMTAFTSSFVPLLITGSVFFSVVFVRDFYVLIILIFISGISQGHHSSAASSLVAKFVCSYHYKHALNMEYITAGLTMQSAGFISGVIRDWSGSTIYVFVFNATVCLLMIPLVMWWSCDEDPDLDCTSLGTKNNSNEFE</sequence>
<evidence type="ECO:0000256" key="1">
    <source>
        <dbReference type="SAM" id="MobiDB-lite"/>
    </source>
</evidence>
<keyword evidence="3" id="KW-0732">Signal</keyword>
<organism evidence="5 6">
    <name type="scientific">Holothuria leucospilota</name>
    <name type="common">Black long sea cucumber</name>
    <name type="synonym">Mertensiothuria leucospilota</name>
    <dbReference type="NCBI Taxonomy" id="206669"/>
    <lineage>
        <taxon>Eukaryota</taxon>
        <taxon>Metazoa</taxon>
        <taxon>Echinodermata</taxon>
        <taxon>Eleutherozoa</taxon>
        <taxon>Echinozoa</taxon>
        <taxon>Holothuroidea</taxon>
        <taxon>Aspidochirotacea</taxon>
        <taxon>Aspidochirotida</taxon>
        <taxon>Holothuriidae</taxon>
        <taxon>Holothuria</taxon>
    </lineage>
</organism>
<feature type="transmembrane region" description="Helical" evidence="2">
    <location>
        <begin position="986"/>
        <end position="1010"/>
    </location>
</feature>
<dbReference type="InterPro" id="IPR000477">
    <property type="entry name" value="RT_dom"/>
</dbReference>
<dbReference type="Gene3D" id="3.30.70.1820">
    <property type="entry name" value="L1 transposable element, RRM domain"/>
    <property type="match status" value="1"/>
</dbReference>
<feature type="transmembrane region" description="Helical" evidence="2">
    <location>
        <begin position="1140"/>
        <end position="1161"/>
    </location>
</feature>
<dbReference type="Pfam" id="PF26215">
    <property type="entry name" value="HTH_animal"/>
    <property type="match status" value="1"/>
</dbReference>
<keyword evidence="2" id="KW-0812">Transmembrane</keyword>
<feature type="chain" id="PRO_5040221763" evidence="3">
    <location>
        <begin position="24"/>
        <end position="1184"/>
    </location>
</feature>
<evidence type="ECO:0000256" key="3">
    <source>
        <dbReference type="SAM" id="SignalP"/>
    </source>
</evidence>
<dbReference type="AlphaFoldDB" id="A0A9Q1BE76"/>
<feature type="transmembrane region" description="Helical" evidence="2">
    <location>
        <begin position="1022"/>
        <end position="1043"/>
    </location>
</feature>
<dbReference type="Pfam" id="PF07690">
    <property type="entry name" value="MFS_1"/>
    <property type="match status" value="1"/>
</dbReference>
<accession>A0A9Q1BE76</accession>
<proteinExistence type="predicted"/>
<evidence type="ECO:0000256" key="2">
    <source>
        <dbReference type="SAM" id="Phobius"/>
    </source>
</evidence>
<dbReference type="InterPro" id="IPR036259">
    <property type="entry name" value="MFS_trans_sf"/>
</dbReference>
<dbReference type="OrthoDB" id="8946688at2759"/>
<dbReference type="InterPro" id="IPR011701">
    <property type="entry name" value="MFS"/>
</dbReference>
<evidence type="ECO:0000313" key="6">
    <source>
        <dbReference type="Proteomes" id="UP001152320"/>
    </source>
</evidence>
<dbReference type="GO" id="GO:0022857">
    <property type="term" value="F:transmembrane transporter activity"/>
    <property type="evidence" value="ECO:0007669"/>
    <property type="project" value="InterPro"/>
</dbReference>
<feature type="transmembrane region" description="Helical" evidence="2">
    <location>
        <begin position="925"/>
        <end position="943"/>
    </location>
</feature>
<keyword evidence="6" id="KW-1185">Reference proteome</keyword>
<protein>
    <submittedName>
        <fullName evidence="5">Monocarboxylate transporter 2</fullName>
    </submittedName>
</protein>
<dbReference type="PROSITE" id="PS50878">
    <property type="entry name" value="RT_POL"/>
    <property type="match status" value="1"/>
</dbReference>
<dbReference type="Pfam" id="PF00078">
    <property type="entry name" value="RVT_1"/>
    <property type="match status" value="1"/>
</dbReference>
<dbReference type="Proteomes" id="UP001152320">
    <property type="component" value="Chromosome 21"/>
</dbReference>
<keyword evidence="2" id="KW-0472">Membrane</keyword>
<feature type="transmembrane region" description="Helical" evidence="2">
    <location>
        <begin position="835"/>
        <end position="854"/>
    </location>
</feature>
<feature type="transmembrane region" description="Helical" evidence="2">
    <location>
        <begin position="860"/>
        <end position="882"/>
    </location>
</feature>
<feature type="transmembrane region" description="Helical" evidence="2">
    <location>
        <begin position="1116"/>
        <end position="1133"/>
    </location>
</feature>
<keyword evidence="2" id="KW-1133">Transmembrane helix</keyword>
<dbReference type="PANTHER" id="PTHR21301:SF10">
    <property type="entry name" value="REVERSE TRANSCRIPTASE DOMAIN-CONTAINING PROTEIN"/>
    <property type="match status" value="1"/>
</dbReference>